<gene>
    <name evidence="5" type="ORF">NCTC11166_02626</name>
</gene>
<dbReference type="InterPro" id="IPR029058">
    <property type="entry name" value="AB_hydrolase_fold"/>
</dbReference>
<dbReference type="GO" id="GO:0004252">
    <property type="term" value="F:serine-type endopeptidase activity"/>
    <property type="evidence" value="ECO:0007669"/>
    <property type="project" value="TreeGrafter"/>
</dbReference>
<dbReference type="SUPFAM" id="SSF82171">
    <property type="entry name" value="DPP6 N-terminal domain-like"/>
    <property type="match status" value="1"/>
</dbReference>
<proteinExistence type="predicted"/>
<keyword evidence="3" id="KW-0732">Signal</keyword>
<dbReference type="SUPFAM" id="SSF53474">
    <property type="entry name" value="alpha/beta-Hydrolases"/>
    <property type="match status" value="1"/>
</dbReference>
<dbReference type="Proteomes" id="UP000251186">
    <property type="component" value="Unassembled WGS sequence"/>
</dbReference>
<evidence type="ECO:0000256" key="1">
    <source>
        <dbReference type="ARBA" id="ARBA00022801"/>
    </source>
</evidence>
<evidence type="ECO:0000259" key="4">
    <source>
        <dbReference type="Pfam" id="PF00326"/>
    </source>
</evidence>
<sequence length="833" mass="91287">MRRFIRRLAGAMMAVAWLATGAMASSGDPDRRLTVEDLLGLEAFGRADISPDGRWAVYEKRAGYNTMTEVRLGGRSTWTIMDLWLADLKEPATPPRRLLPAEGLGLQRIAWSPDSKRLLVTRLRGQTFEYGVVTISDGAVTWTGLTPDLPLNGAGAFWASSSVLVFVVRPDGSLPLVLGYDGAATTRRAEAWERTAGAHEPSRTVIEAHGGVVSTETPEPIQRLVRYDTVTGEAKILLEARIGDFALSPDGTKAVVIRRAEQMPLGRPELLHMEDDRRHRVAIIDLESGRVVASPDDLDVAFHLLRWSPDSRGVLVWARRDGERWTEGRLGRVSVDGVDWFVRDKLDVGTSAEVALSGVKADWIGASPVVYAKDDETGSRDWHLLSPDGPPRALTEELATAPTRIAAAGPDVLYAFADGAYWALTGSGVRRLMETGANVREALVFDPILGRRLKGNEAPRRNWSPAIAEDGESLIVGENGATSFGGVASKDDKVVAVSAEGLLMLRSEGLSETLIRRSLAPTRNLDSINQSLSDVVLTEAQPIVHLDINGRQTTSWLFLPKGAARDIRGVIVKVYPGWADNLARVDPLAMTYSTRPEVFVSAGYAVLSPSIPGDLSVRDRGDAYVRSADLAVDAARVAFPEAPFDRMVLWGHSFGGYATLEIATRSDRYLSYIASSGYSDMPGVWGEFDSQGRIQPENGIFFRFNQGWTEVGQGGLAAPPWSDPDLYVSSSPYLRADRIKRPILFLTADMDFAPMSQSERMFSAVLRNSGDARMVTYWGEKHVIWSPANIRDYYAQIFDWLDRTLSDPDRFTRDAPGDLPKDVSIPPAPRSPG</sequence>
<feature type="domain" description="Peptidase S9 prolyl oligopeptidase catalytic" evidence="4">
    <location>
        <begin position="645"/>
        <end position="806"/>
    </location>
</feature>
<dbReference type="EMBL" id="UAQP01000014">
    <property type="protein sequence ID" value="SPU55231.1"/>
    <property type="molecule type" value="Genomic_DNA"/>
</dbReference>
<evidence type="ECO:0000256" key="3">
    <source>
        <dbReference type="SAM" id="SignalP"/>
    </source>
</evidence>
<reference evidence="5 6" key="1">
    <citation type="submission" date="2018-06" db="EMBL/GenBank/DDBJ databases">
        <authorList>
            <consortium name="Pathogen Informatics"/>
            <person name="Doyle S."/>
        </authorList>
    </citation>
    <scope>NUCLEOTIDE SEQUENCE [LARGE SCALE GENOMIC DNA]</scope>
    <source>
        <strain evidence="5 6">NCTC11166</strain>
    </source>
</reference>
<protein>
    <submittedName>
        <fullName evidence="5">Prolyl oligopeptidase family</fullName>
    </submittedName>
</protein>
<evidence type="ECO:0000313" key="5">
    <source>
        <dbReference type="EMBL" id="SPU55231.1"/>
    </source>
</evidence>
<dbReference type="RefSeq" id="WP_112863211.1">
    <property type="nucleotide sequence ID" value="NZ_UAQP01000014.1"/>
</dbReference>
<feature type="compositionally biased region" description="Basic and acidic residues" evidence="2">
    <location>
        <begin position="811"/>
        <end position="821"/>
    </location>
</feature>
<dbReference type="PANTHER" id="PTHR42776:SF27">
    <property type="entry name" value="DIPEPTIDYL PEPTIDASE FAMILY MEMBER 6"/>
    <property type="match status" value="1"/>
</dbReference>
<evidence type="ECO:0000256" key="2">
    <source>
        <dbReference type="SAM" id="MobiDB-lite"/>
    </source>
</evidence>
<feature type="signal peptide" evidence="3">
    <location>
        <begin position="1"/>
        <end position="24"/>
    </location>
</feature>
<accession>A0A2X1CLX4</accession>
<dbReference type="PANTHER" id="PTHR42776">
    <property type="entry name" value="SERINE PEPTIDASE S9 FAMILY MEMBER"/>
    <property type="match status" value="1"/>
</dbReference>
<evidence type="ECO:0000313" key="6">
    <source>
        <dbReference type="Proteomes" id="UP000251186"/>
    </source>
</evidence>
<keyword evidence="1" id="KW-0378">Hydrolase</keyword>
<dbReference type="Pfam" id="PF00326">
    <property type="entry name" value="Peptidase_S9"/>
    <property type="match status" value="1"/>
</dbReference>
<dbReference type="AlphaFoldDB" id="A0A2X1CLX4"/>
<dbReference type="InterPro" id="IPR011042">
    <property type="entry name" value="6-blade_b-propeller_TolB-like"/>
</dbReference>
<dbReference type="GO" id="GO:0006508">
    <property type="term" value="P:proteolysis"/>
    <property type="evidence" value="ECO:0007669"/>
    <property type="project" value="InterPro"/>
</dbReference>
<name>A0A2X1CLX4_BREVE</name>
<dbReference type="Gene3D" id="2.120.10.30">
    <property type="entry name" value="TolB, C-terminal domain"/>
    <property type="match status" value="1"/>
</dbReference>
<dbReference type="InterPro" id="IPR001375">
    <property type="entry name" value="Peptidase_S9_cat"/>
</dbReference>
<organism evidence="5 6">
    <name type="scientific">Brevundimonas vesicularis</name>
    <name type="common">Pseudomonas vesicularis</name>
    <dbReference type="NCBI Taxonomy" id="41276"/>
    <lineage>
        <taxon>Bacteria</taxon>
        <taxon>Pseudomonadati</taxon>
        <taxon>Pseudomonadota</taxon>
        <taxon>Alphaproteobacteria</taxon>
        <taxon>Caulobacterales</taxon>
        <taxon>Caulobacteraceae</taxon>
        <taxon>Brevundimonas</taxon>
    </lineage>
</organism>
<feature type="chain" id="PRO_5016023248" evidence="3">
    <location>
        <begin position="25"/>
        <end position="833"/>
    </location>
</feature>
<feature type="region of interest" description="Disordered" evidence="2">
    <location>
        <begin position="811"/>
        <end position="833"/>
    </location>
</feature>
<dbReference type="Gene3D" id="3.40.50.1820">
    <property type="entry name" value="alpha/beta hydrolase"/>
    <property type="match status" value="1"/>
</dbReference>